<proteinExistence type="predicted"/>
<dbReference type="EMBL" id="LCAN01000031">
    <property type="protein sequence ID" value="KKR92028.1"/>
    <property type="molecule type" value="Genomic_DNA"/>
</dbReference>
<keyword evidence="1" id="KW-0175">Coiled coil</keyword>
<feature type="transmembrane region" description="Helical" evidence="2">
    <location>
        <begin position="20"/>
        <end position="40"/>
    </location>
</feature>
<organism evidence="3 4">
    <name type="scientific">Candidatus Roizmanbacteria bacterium GW2011_GWA1_41_13</name>
    <dbReference type="NCBI Taxonomy" id="1618474"/>
    <lineage>
        <taxon>Bacteria</taxon>
        <taxon>Candidatus Roizmaniibacteriota</taxon>
    </lineage>
</organism>
<evidence type="ECO:0000313" key="4">
    <source>
        <dbReference type="Proteomes" id="UP000034961"/>
    </source>
</evidence>
<gene>
    <name evidence="3" type="ORF">UU41_C0031G0007</name>
</gene>
<keyword evidence="2" id="KW-1133">Transmembrane helix</keyword>
<comment type="caution">
    <text evidence="3">The sequence shown here is derived from an EMBL/GenBank/DDBJ whole genome shotgun (WGS) entry which is preliminary data.</text>
</comment>
<evidence type="ECO:0008006" key="5">
    <source>
        <dbReference type="Google" id="ProtNLM"/>
    </source>
</evidence>
<evidence type="ECO:0000313" key="3">
    <source>
        <dbReference type="EMBL" id="KKR92028.1"/>
    </source>
</evidence>
<sequence length="151" mass="17560">MPQQIKNFWNSKKRQQLTDVRNIGLYIFAIIVLAITWSGIKTVQKNYELQKQVSTLQQQNAVLQLQNENTELENKYFQTNQYLELAARQYFGLAAPGEKILLVPKDVAMKYVDVNLSPQNSAKSSEDKRSRYAKNFQAWRDFLLGRKVSID</sequence>
<dbReference type="Proteomes" id="UP000034961">
    <property type="component" value="Unassembled WGS sequence"/>
</dbReference>
<accession>A0A0G0UTH4</accession>
<evidence type="ECO:0000256" key="1">
    <source>
        <dbReference type="SAM" id="Coils"/>
    </source>
</evidence>
<name>A0A0G0UTH4_9BACT</name>
<dbReference type="InterPro" id="IPR007060">
    <property type="entry name" value="FtsL/DivIC"/>
</dbReference>
<keyword evidence="2" id="KW-0472">Membrane</keyword>
<dbReference type="Pfam" id="PF04977">
    <property type="entry name" value="DivIC"/>
    <property type="match status" value="1"/>
</dbReference>
<keyword evidence="2" id="KW-0812">Transmembrane</keyword>
<feature type="coiled-coil region" evidence="1">
    <location>
        <begin position="46"/>
        <end position="75"/>
    </location>
</feature>
<evidence type="ECO:0000256" key="2">
    <source>
        <dbReference type="SAM" id="Phobius"/>
    </source>
</evidence>
<reference evidence="3 4" key="1">
    <citation type="journal article" date="2015" name="Nature">
        <title>rRNA introns, odd ribosomes, and small enigmatic genomes across a large radiation of phyla.</title>
        <authorList>
            <person name="Brown C.T."/>
            <person name="Hug L.A."/>
            <person name="Thomas B.C."/>
            <person name="Sharon I."/>
            <person name="Castelle C.J."/>
            <person name="Singh A."/>
            <person name="Wilkins M.J."/>
            <person name="Williams K.H."/>
            <person name="Banfield J.F."/>
        </authorList>
    </citation>
    <scope>NUCLEOTIDE SEQUENCE [LARGE SCALE GENOMIC DNA]</scope>
</reference>
<dbReference type="AlphaFoldDB" id="A0A0G0UTH4"/>
<protein>
    <recommendedName>
        <fullName evidence="5">Septum formation initiator</fullName>
    </recommendedName>
</protein>